<evidence type="ECO:0000256" key="2">
    <source>
        <dbReference type="ARBA" id="ARBA00011575"/>
    </source>
</evidence>
<evidence type="ECO:0000256" key="5">
    <source>
        <dbReference type="ARBA" id="ARBA00022842"/>
    </source>
</evidence>
<dbReference type="GO" id="GO:0046872">
    <property type="term" value="F:metal ion binding"/>
    <property type="evidence" value="ECO:0007669"/>
    <property type="project" value="UniProtKB-KW"/>
</dbReference>
<dbReference type="Gene3D" id="3.60.120.10">
    <property type="entry name" value="Anthranilate synthase"/>
    <property type="match status" value="1"/>
</dbReference>
<dbReference type="InterPro" id="IPR006805">
    <property type="entry name" value="Anth_synth_I_N"/>
</dbReference>
<comment type="subunit">
    <text evidence="2">Heterotetramer consisting of two non-identical subunits: a beta subunit (TrpG) and a large alpha subunit (TrpE).</text>
</comment>
<accession>A0A1F7V9G8</accession>
<dbReference type="InterPro" id="IPR005801">
    <property type="entry name" value="ADC_synthase"/>
</dbReference>
<evidence type="ECO:0000256" key="4">
    <source>
        <dbReference type="ARBA" id="ARBA00022723"/>
    </source>
</evidence>
<protein>
    <recommendedName>
        <fullName evidence="3">Anthranilate synthase component 1</fullName>
    </recommendedName>
</protein>
<comment type="cofactor">
    <cofactor evidence="1">
        <name>Mg(2+)</name>
        <dbReference type="ChEBI" id="CHEBI:18420"/>
    </cofactor>
</comment>
<feature type="domain" description="Chorismate-utilising enzyme C-terminal" evidence="9">
    <location>
        <begin position="231"/>
        <end position="484"/>
    </location>
</feature>
<evidence type="ECO:0000256" key="1">
    <source>
        <dbReference type="ARBA" id="ARBA00001946"/>
    </source>
</evidence>
<dbReference type="PANTHER" id="PTHR11236:SF48">
    <property type="entry name" value="ISOCHORISMATE SYNTHASE MENF"/>
    <property type="match status" value="1"/>
</dbReference>
<evidence type="ECO:0000256" key="8">
    <source>
        <dbReference type="ARBA" id="ARBA00047683"/>
    </source>
</evidence>
<organism evidence="11 12">
    <name type="scientific">Candidatus Uhrbacteria bacterium RIFCSPLOWO2_02_FULL_48_12</name>
    <dbReference type="NCBI Taxonomy" id="1802407"/>
    <lineage>
        <taxon>Bacteria</taxon>
        <taxon>Candidatus Uhriibacteriota</taxon>
    </lineage>
</organism>
<dbReference type="Proteomes" id="UP000178723">
    <property type="component" value="Unassembled WGS sequence"/>
</dbReference>
<comment type="catalytic activity">
    <reaction evidence="8">
        <text>chorismate + L-glutamine = anthranilate + pyruvate + L-glutamate + H(+)</text>
        <dbReference type="Rhea" id="RHEA:21732"/>
        <dbReference type="ChEBI" id="CHEBI:15361"/>
        <dbReference type="ChEBI" id="CHEBI:15378"/>
        <dbReference type="ChEBI" id="CHEBI:16567"/>
        <dbReference type="ChEBI" id="CHEBI:29748"/>
        <dbReference type="ChEBI" id="CHEBI:29985"/>
        <dbReference type="ChEBI" id="CHEBI:58359"/>
        <dbReference type="EC" id="4.1.3.27"/>
    </reaction>
</comment>
<dbReference type="PRINTS" id="PR00095">
    <property type="entry name" value="ANTSNTHASEI"/>
</dbReference>
<dbReference type="STRING" id="1802407.A3I40_01200"/>
<dbReference type="InterPro" id="IPR019999">
    <property type="entry name" value="Anth_synth_I-like"/>
</dbReference>
<evidence type="ECO:0000256" key="6">
    <source>
        <dbReference type="ARBA" id="ARBA00023239"/>
    </source>
</evidence>
<keyword evidence="6" id="KW-0456">Lyase</keyword>
<dbReference type="AlphaFoldDB" id="A0A1F7V9G8"/>
<dbReference type="EMBL" id="MGEP01000034">
    <property type="protein sequence ID" value="OGL87182.1"/>
    <property type="molecule type" value="Genomic_DNA"/>
</dbReference>
<gene>
    <name evidence="11" type="ORF">A3I40_01200</name>
</gene>
<evidence type="ECO:0000313" key="12">
    <source>
        <dbReference type="Proteomes" id="UP000178723"/>
    </source>
</evidence>
<sequence length="505" mass="55723">MAIKETSFSEFQSLAARAKAEKRRYVSVLAVSPADHLTPLSIASQVAKYGQPFALLESVSQGQHLGRFSIIAFRPFLRFSVRDRKGEVELLDQAPYVPDGMPAPLDQLSALLRYYSPLAPAEAPPFTGGAIGYTGFEAAPLFEPAVTPPAHDDLMLPDVHMLFFHDLIIYDHTWQQIILVANASLGYGDDAWTFKWAQRDLRSLQQFLQNDLLPLEPLPAPTSPITSTHTRESYHEMVRSAKEYVARGDVFQVVLSQRFSTTTLASGLNLYRHLRRLNPSPYMFFLNLGKGVELIGASPEVMVQVAGDQVLLRPIAGTRRRGQDVSEDERLVCELMHDPKELAEHMMLVDLARNDVGRSAVAGTIRLTKHLTVENYATVMHIVSEVVGKRDPKLDILTIVGQCTPAGTLAGAPKIMAMNIIAALEGRRRGPYGGAIGYFTDQTVDTGIFIRSLVKIGDRIYWQAGGGIVADSELEAEYRETLDKGRAIGQIFGSAWDEFVAKGGK</sequence>
<reference evidence="11 12" key="1">
    <citation type="journal article" date="2016" name="Nat. Commun.">
        <title>Thousands of microbial genomes shed light on interconnected biogeochemical processes in an aquifer system.</title>
        <authorList>
            <person name="Anantharaman K."/>
            <person name="Brown C.T."/>
            <person name="Hug L.A."/>
            <person name="Sharon I."/>
            <person name="Castelle C.J."/>
            <person name="Probst A.J."/>
            <person name="Thomas B.C."/>
            <person name="Singh A."/>
            <person name="Wilkins M.J."/>
            <person name="Karaoz U."/>
            <person name="Brodie E.L."/>
            <person name="Williams K.H."/>
            <person name="Hubbard S.S."/>
            <person name="Banfield J.F."/>
        </authorList>
    </citation>
    <scope>NUCLEOTIDE SEQUENCE [LARGE SCALE GENOMIC DNA]</scope>
</reference>
<evidence type="ECO:0000256" key="3">
    <source>
        <dbReference type="ARBA" id="ARBA00020653"/>
    </source>
</evidence>
<evidence type="ECO:0000256" key="7">
    <source>
        <dbReference type="ARBA" id="ARBA00025634"/>
    </source>
</evidence>
<evidence type="ECO:0000259" key="9">
    <source>
        <dbReference type="Pfam" id="PF00425"/>
    </source>
</evidence>
<evidence type="ECO:0000313" key="11">
    <source>
        <dbReference type="EMBL" id="OGL87182.1"/>
    </source>
</evidence>
<dbReference type="GO" id="GO:0004049">
    <property type="term" value="F:anthranilate synthase activity"/>
    <property type="evidence" value="ECO:0007669"/>
    <property type="project" value="UniProtKB-EC"/>
</dbReference>
<dbReference type="GO" id="GO:0000162">
    <property type="term" value="P:L-tryptophan biosynthetic process"/>
    <property type="evidence" value="ECO:0007669"/>
    <property type="project" value="TreeGrafter"/>
</dbReference>
<dbReference type="Pfam" id="PF00425">
    <property type="entry name" value="Chorismate_bind"/>
    <property type="match status" value="1"/>
</dbReference>
<name>A0A1F7V9G8_9BACT</name>
<dbReference type="PANTHER" id="PTHR11236">
    <property type="entry name" value="AMINOBENZOATE/ANTHRANILATE SYNTHASE"/>
    <property type="match status" value="1"/>
</dbReference>
<proteinExistence type="predicted"/>
<dbReference type="SUPFAM" id="SSF56322">
    <property type="entry name" value="ADC synthase"/>
    <property type="match status" value="1"/>
</dbReference>
<keyword evidence="5" id="KW-0460">Magnesium</keyword>
<dbReference type="Pfam" id="PF04715">
    <property type="entry name" value="Anth_synt_I_N"/>
    <property type="match status" value="1"/>
</dbReference>
<dbReference type="InterPro" id="IPR015890">
    <property type="entry name" value="Chorismate_C"/>
</dbReference>
<feature type="domain" description="Anthranilate synthase component I N-terminal" evidence="10">
    <location>
        <begin position="35"/>
        <end position="178"/>
    </location>
</feature>
<evidence type="ECO:0000259" key="10">
    <source>
        <dbReference type="Pfam" id="PF04715"/>
    </source>
</evidence>
<comment type="function">
    <text evidence="7">Part of a heterotetrameric complex that catalyzes the two-step biosynthesis of anthranilate, an intermediate in the biosynthesis of L-tryptophan. In the first step, the glutamine-binding beta subunit (TrpG) of anthranilate synthase (AS) provides the glutamine amidotransferase activity which generates ammonia as a substrate that, along with chorismate, is used in the second step, catalyzed by the large alpha subunit of AS (TrpE) to produce anthranilate. In the absence of TrpG, TrpE can synthesize anthranilate directly from chorismate and high concentrations of ammonia.</text>
</comment>
<comment type="caution">
    <text evidence="11">The sequence shown here is derived from an EMBL/GenBank/DDBJ whole genome shotgun (WGS) entry which is preliminary data.</text>
</comment>
<keyword evidence="4" id="KW-0479">Metal-binding</keyword>